<feature type="region of interest" description="Disordered" evidence="1">
    <location>
        <begin position="62"/>
        <end position="152"/>
    </location>
</feature>
<evidence type="ECO:0000313" key="2">
    <source>
        <dbReference type="EMBL" id="GJJ68638.1"/>
    </source>
</evidence>
<dbReference type="EMBL" id="BQFW01000002">
    <property type="protein sequence ID" value="GJJ68638.1"/>
    <property type="molecule type" value="Genomic_DNA"/>
</dbReference>
<name>A0A9P3H2P6_9FUNG</name>
<feature type="compositionally biased region" description="Low complexity" evidence="1">
    <location>
        <begin position="103"/>
        <end position="121"/>
    </location>
</feature>
<reference evidence="2" key="2">
    <citation type="journal article" date="2022" name="Microbiol. Resour. Announc.">
        <title>Whole-Genome Sequence of Entomortierella parvispora E1425, a Mucoromycotan Fungus Associated with Burkholderiaceae-Related Endosymbiotic Bacteria.</title>
        <authorList>
            <person name="Herlambang A."/>
            <person name="Guo Y."/>
            <person name="Takashima Y."/>
            <person name="Narisawa K."/>
            <person name="Ohta H."/>
            <person name="Nishizawa T."/>
        </authorList>
    </citation>
    <scope>NUCLEOTIDE SEQUENCE</scope>
    <source>
        <strain evidence="2">E1425</strain>
    </source>
</reference>
<proteinExistence type="predicted"/>
<dbReference type="Proteomes" id="UP000827284">
    <property type="component" value="Unassembled WGS sequence"/>
</dbReference>
<gene>
    <name evidence="2" type="ORF">EMPS_00984</name>
</gene>
<reference evidence="2" key="1">
    <citation type="submission" date="2021-11" db="EMBL/GenBank/DDBJ databases">
        <authorList>
            <person name="Herlambang A."/>
            <person name="Guo Y."/>
            <person name="Takashima Y."/>
            <person name="Nishizawa T."/>
        </authorList>
    </citation>
    <scope>NUCLEOTIDE SEQUENCE</scope>
    <source>
        <strain evidence="2">E1425</strain>
    </source>
</reference>
<feature type="region of interest" description="Disordered" evidence="1">
    <location>
        <begin position="1"/>
        <end position="30"/>
    </location>
</feature>
<evidence type="ECO:0000256" key="1">
    <source>
        <dbReference type="SAM" id="MobiDB-lite"/>
    </source>
</evidence>
<keyword evidence="3" id="KW-1185">Reference proteome</keyword>
<organism evidence="2 3">
    <name type="scientific">Entomortierella parvispora</name>
    <dbReference type="NCBI Taxonomy" id="205924"/>
    <lineage>
        <taxon>Eukaryota</taxon>
        <taxon>Fungi</taxon>
        <taxon>Fungi incertae sedis</taxon>
        <taxon>Mucoromycota</taxon>
        <taxon>Mortierellomycotina</taxon>
        <taxon>Mortierellomycetes</taxon>
        <taxon>Mortierellales</taxon>
        <taxon>Mortierellaceae</taxon>
        <taxon>Entomortierella</taxon>
    </lineage>
</organism>
<dbReference type="AlphaFoldDB" id="A0A9P3H2P6"/>
<dbReference type="OrthoDB" id="2381563at2759"/>
<accession>A0A9P3H2P6</accession>
<comment type="caution">
    <text evidence="2">The sequence shown here is derived from an EMBL/GenBank/DDBJ whole genome shotgun (WGS) entry which is preliminary data.</text>
</comment>
<sequence length="152" mass="16525">MSNSNTRPQQLPRRPPVETPRPVYQESAVEKELKQRTANVLCDHSLLLLNALTMNETPTKARLRSFRHLTGQPQPPHDHAPAKRKHKEPEGASGSAHTNAGRTTGSAWTPGASGGASAARAMDPTSGQSSRHRREAIPLDDEFGHTIFQGAL</sequence>
<evidence type="ECO:0000313" key="3">
    <source>
        <dbReference type="Proteomes" id="UP000827284"/>
    </source>
</evidence>
<protein>
    <submittedName>
        <fullName evidence="2">Uncharacterized protein</fullName>
    </submittedName>
</protein>